<dbReference type="EMBL" id="JAKJPO010000001">
    <property type="protein sequence ID" value="MCF7220558.1"/>
    <property type="molecule type" value="Genomic_DNA"/>
</dbReference>
<evidence type="ECO:0000256" key="3">
    <source>
        <dbReference type="ARBA" id="ARBA00007970"/>
    </source>
</evidence>
<feature type="modified residue" description="N6-(pyridoxal phosphate)lysine" evidence="9">
    <location>
        <position position="259"/>
    </location>
</feature>
<name>A0ABS9HPM2_9GAMM</name>
<evidence type="ECO:0000256" key="5">
    <source>
        <dbReference type="ARBA" id="ARBA00022576"/>
    </source>
</evidence>
<dbReference type="Pfam" id="PF00155">
    <property type="entry name" value="Aminotran_1_2"/>
    <property type="match status" value="1"/>
</dbReference>
<evidence type="ECO:0000259" key="10">
    <source>
        <dbReference type="Pfam" id="PF00155"/>
    </source>
</evidence>
<keyword evidence="9" id="KW-0368">Histidine biosynthesis</keyword>
<comment type="similarity">
    <text evidence="3 9">Belongs to the class-II pyridoxal-phosphate-dependent aminotransferase family. Histidinol-phosphate aminotransferase subfamily.</text>
</comment>
<dbReference type="InterPro" id="IPR015421">
    <property type="entry name" value="PyrdxlP-dep_Trfase_major"/>
</dbReference>
<keyword evidence="6 9" id="KW-0808">Transferase</keyword>
<accession>A0ABS9HPM2</accession>
<dbReference type="NCBIfam" id="TIGR01141">
    <property type="entry name" value="hisC"/>
    <property type="match status" value="1"/>
</dbReference>
<dbReference type="Gene3D" id="3.90.1150.10">
    <property type="entry name" value="Aspartate Aminotransferase, domain 1"/>
    <property type="match status" value="1"/>
</dbReference>
<dbReference type="PANTHER" id="PTHR43643:SF3">
    <property type="entry name" value="HISTIDINOL-PHOSPHATE AMINOTRANSFERASE"/>
    <property type="match status" value="1"/>
</dbReference>
<dbReference type="EC" id="2.6.1.9" evidence="9"/>
<keyword evidence="7 9" id="KW-0663">Pyridoxal phosphate</keyword>
<evidence type="ECO:0000256" key="7">
    <source>
        <dbReference type="ARBA" id="ARBA00022898"/>
    </source>
</evidence>
<dbReference type="InterPro" id="IPR001917">
    <property type="entry name" value="Aminotrans_II_pyridoxalP_BS"/>
</dbReference>
<sequence>MNAMTDEAAAGTVAALDEAWFAARATPGVRGLKAYDPGHDLVAFRRRFAGRAGDAALVELGSNENPYGPSDAARAAILDNLHAIHRYPDPLGGDLKRALSAKHGVASERILLGNGSHELLMQLGQVFAGPGLDVAAPEVVFARHAFAVFALATQAAGARMRVAEPLPRDATMPLGHDLDALLAAITTDTRLLYVANPNNPTGTWFGADALAAFIARVPREVIVVVDEAYAEMADAPDYASALGLLDAYPNVVVTRTFSKAYGLAGLRTGYLIGAPGLVAVMERLRESFNVNGLALAACEAALRDEAHLRSACARNAGQRTALSESLRARGLEVFPSQTNFVLVGFGRDAAPIERALTERGVILRPMGGYGLPDCLRISVGNPDENRRLLAALDECL</sequence>
<evidence type="ECO:0000256" key="4">
    <source>
        <dbReference type="ARBA" id="ARBA00011738"/>
    </source>
</evidence>
<reference evidence="11 12" key="3">
    <citation type="submission" date="2022-01" db="EMBL/GenBank/DDBJ databases">
        <authorList>
            <person name="Zhou L.Y."/>
        </authorList>
    </citation>
    <scope>NUCLEOTIDE SEQUENCE [LARGE SCALE GENOMIC DNA]</scope>
    <source>
        <strain evidence="11 12">TLK-CK17</strain>
    </source>
</reference>
<dbReference type="Gene3D" id="3.40.640.10">
    <property type="entry name" value="Type I PLP-dependent aspartate aminotransferase-like (Major domain)"/>
    <property type="match status" value="1"/>
</dbReference>
<evidence type="ECO:0000256" key="1">
    <source>
        <dbReference type="ARBA" id="ARBA00001933"/>
    </source>
</evidence>
<dbReference type="HAMAP" id="MF_01023">
    <property type="entry name" value="HisC_aminotrans_2"/>
    <property type="match status" value="1"/>
</dbReference>
<evidence type="ECO:0000256" key="2">
    <source>
        <dbReference type="ARBA" id="ARBA00005011"/>
    </source>
</evidence>
<dbReference type="GO" id="GO:0004400">
    <property type="term" value="F:histidinol-phosphate transaminase activity"/>
    <property type="evidence" value="ECO:0007669"/>
    <property type="project" value="UniProtKB-EC"/>
</dbReference>
<dbReference type="InterPro" id="IPR005861">
    <property type="entry name" value="HisP_aminotrans"/>
</dbReference>
<comment type="catalytic activity">
    <reaction evidence="8 9">
        <text>L-histidinol phosphate + 2-oxoglutarate = 3-(imidazol-4-yl)-2-oxopropyl phosphate + L-glutamate</text>
        <dbReference type="Rhea" id="RHEA:23744"/>
        <dbReference type="ChEBI" id="CHEBI:16810"/>
        <dbReference type="ChEBI" id="CHEBI:29985"/>
        <dbReference type="ChEBI" id="CHEBI:57766"/>
        <dbReference type="ChEBI" id="CHEBI:57980"/>
        <dbReference type="EC" id="2.6.1.9"/>
    </reaction>
</comment>
<comment type="caution">
    <text evidence="11">The sequence shown here is derived from an EMBL/GenBank/DDBJ whole genome shotgun (WGS) entry which is preliminary data.</text>
</comment>
<keyword evidence="5 9" id="KW-0032">Aminotransferase</keyword>
<evidence type="ECO:0000313" key="11">
    <source>
        <dbReference type="EMBL" id="MCF7220558.1"/>
    </source>
</evidence>
<evidence type="ECO:0000256" key="9">
    <source>
        <dbReference type="HAMAP-Rule" id="MF_01023"/>
    </source>
</evidence>
<dbReference type="PROSITE" id="PS00599">
    <property type="entry name" value="AA_TRANSFER_CLASS_2"/>
    <property type="match status" value="1"/>
</dbReference>
<feature type="domain" description="Aminotransferase class I/classII large" evidence="10">
    <location>
        <begin position="57"/>
        <end position="392"/>
    </location>
</feature>
<dbReference type="RefSeq" id="WP_237052921.1">
    <property type="nucleotide sequence ID" value="NZ_JAKJPO010000001.1"/>
</dbReference>
<reference evidence="12" key="1">
    <citation type="submission" date="2022-01" db="EMBL/GenBank/DDBJ databases">
        <title>Lysobacter chinensis sp. nov., a bacterium isolated from cow dung compost.</title>
        <authorList>
            <person name="Zhou L.Y."/>
        </authorList>
    </citation>
    <scope>NUCLEOTIDE SEQUENCE [LARGE SCALE GENOMIC DNA]</scope>
    <source>
        <strain evidence="12">TLK-CK17</strain>
    </source>
</reference>
<gene>
    <name evidence="9 11" type="primary">hisC</name>
    <name evidence="11" type="ORF">L3V18_01955</name>
</gene>
<dbReference type="InterPro" id="IPR004839">
    <property type="entry name" value="Aminotransferase_I/II_large"/>
</dbReference>
<keyword evidence="12" id="KW-1185">Reference proteome</keyword>
<dbReference type="SUPFAM" id="SSF53383">
    <property type="entry name" value="PLP-dependent transferases"/>
    <property type="match status" value="1"/>
</dbReference>
<comment type="cofactor">
    <cofactor evidence="1 9">
        <name>pyridoxal 5'-phosphate</name>
        <dbReference type="ChEBI" id="CHEBI:597326"/>
    </cofactor>
</comment>
<reference evidence="11 12" key="2">
    <citation type="submission" date="2022-01" db="EMBL/GenBank/DDBJ databases">
        <title>Lysobacter chinensis sp. nov., a bacterium isolated from cow dung compost.</title>
        <authorList>
            <person name="Liu Y."/>
        </authorList>
    </citation>
    <scope>NUCLEOTIDE SEQUENCE [LARGE SCALE GENOMIC DNA]</scope>
    <source>
        <strain evidence="11 12">TLK-CK17</strain>
    </source>
</reference>
<dbReference type="Proteomes" id="UP001430796">
    <property type="component" value="Unassembled WGS sequence"/>
</dbReference>
<evidence type="ECO:0000256" key="6">
    <source>
        <dbReference type="ARBA" id="ARBA00022679"/>
    </source>
</evidence>
<proteinExistence type="inferred from homology"/>
<evidence type="ECO:0000256" key="8">
    <source>
        <dbReference type="ARBA" id="ARBA00047481"/>
    </source>
</evidence>
<dbReference type="CDD" id="cd00609">
    <property type="entry name" value="AAT_like"/>
    <property type="match status" value="1"/>
</dbReference>
<organism evidence="11 12">
    <name type="scientific">Marilutibacter chinensis</name>
    <dbReference type="NCBI Taxonomy" id="2912247"/>
    <lineage>
        <taxon>Bacteria</taxon>
        <taxon>Pseudomonadati</taxon>
        <taxon>Pseudomonadota</taxon>
        <taxon>Gammaproteobacteria</taxon>
        <taxon>Lysobacterales</taxon>
        <taxon>Lysobacteraceae</taxon>
        <taxon>Marilutibacter</taxon>
    </lineage>
</organism>
<protein>
    <recommendedName>
        <fullName evidence="9">Histidinol-phosphate aminotransferase</fullName>
        <ecNumber evidence="9">2.6.1.9</ecNumber>
    </recommendedName>
    <alternativeName>
        <fullName evidence="9">Imidazole acetol-phosphate transaminase</fullName>
    </alternativeName>
</protein>
<dbReference type="InterPro" id="IPR050106">
    <property type="entry name" value="HistidinolP_aminotransfase"/>
</dbReference>
<comment type="subunit">
    <text evidence="4 9">Homodimer.</text>
</comment>
<dbReference type="PANTHER" id="PTHR43643">
    <property type="entry name" value="HISTIDINOL-PHOSPHATE AMINOTRANSFERASE 2"/>
    <property type="match status" value="1"/>
</dbReference>
<dbReference type="InterPro" id="IPR015422">
    <property type="entry name" value="PyrdxlP-dep_Trfase_small"/>
</dbReference>
<evidence type="ECO:0000313" key="12">
    <source>
        <dbReference type="Proteomes" id="UP001430796"/>
    </source>
</evidence>
<comment type="pathway">
    <text evidence="2 9">Amino-acid biosynthesis; L-histidine biosynthesis; L-histidine from 5-phospho-alpha-D-ribose 1-diphosphate: step 7/9.</text>
</comment>
<keyword evidence="9" id="KW-0028">Amino-acid biosynthesis</keyword>
<dbReference type="InterPro" id="IPR015424">
    <property type="entry name" value="PyrdxlP-dep_Trfase"/>
</dbReference>